<dbReference type="AlphaFoldDB" id="A0A238KH29"/>
<sequence length="730" mass="77602">MRHVTFPALIGLVLGAAPALAQVPPVCDAALIGLAQARMAAEPQAMAFLRDATPVLDPVPPAGADAYGALFGTAMQGSPDPLDFFTDGAFVHDACIEVTGTLKTTLKKVPIRSNTGLPVPVSIYVFQQGDLAKKTIAGSTSAQTNLRVKTGSFLIDPALRGATPRLTSAEDAFRNFALSAYVSQDQEATLTGSLDRAGDHQWFALDLRQGAGRQLAAVVCDQPCDAYLDELKARLLAGSGPVVARPAPEPPDGPTPPPAAPDFAGDRLSVVVLTHDGAITATEDIDLAGWVAAQGIDDAARRLLQETLTGFLGPSAARDLSALFDLGLLAEDLRPLAIDSTDHAYRIILRQPEPPAPVLLRGVDVVLAQPSGSPVLDHCRIEVEVSHPDHDPLILDTVLDLDNTDRTESGDEKFLRFYTQALPEAPVLAEPVDSLSLRVYPAADFALFEGSQPKPSSCTLTWANRFPKQSFELAEVDVQTALPVLLTRDGKVIFHNVTLRSTARPVFVLLFNATGLTDSNGAPLNPELFPGWNTRRGGRDLQAALGIMARAAHDLFSRRVDDMFIAEAAGGLDKGFLDKVPFERETLARMAASLKPGEVGPFNLENEVRNLANSTAALPRFVILGRSGLPRDTDYCATIPDIPEDALAGSLLIDFLSRDATFDLSPAAQKGLIDPPGPETFATAAARLAARCPDDGSGLVHWVITPDTADALALLDNLETVATYIFGGLE</sequence>
<dbReference type="RefSeq" id="WP_094021310.1">
    <property type="nucleotide sequence ID" value="NZ_FXYF01000006.1"/>
</dbReference>
<evidence type="ECO:0000313" key="3">
    <source>
        <dbReference type="EMBL" id="SMX41894.1"/>
    </source>
</evidence>
<keyword evidence="2" id="KW-0732">Signal</keyword>
<evidence type="ECO:0000313" key="4">
    <source>
        <dbReference type="Proteomes" id="UP000207598"/>
    </source>
</evidence>
<proteinExistence type="predicted"/>
<evidence type="ECO:0000256" key="2">
    <source>
        <dbReference type="SAM" id="SignalP"/>
    </source>
</evidence>
<feature type="chain" id="PRO_5012082437" description="Bacterial virulence factor lipase N-terminal domain-containing protein" evidence="2">
    <location>
        <begin position="22"/>
        <end position="730"/>
    </location>
</feature>
<keyword evidence="4" id="KW-1185">Reference proteome</keyword>
<accession>A0A238KH29</accession>
<evidence type="ECO:0008006" key="5">
    <source>
        <dbReference type="Google" id="ProtNLM"/>
    </source>
</evidence>
<dbReference type="Proteomes" id="UP000207598">
    <property type="component" value="Unassembled WGS sequence"/>
</dbReference>
<dbReference type="EMBL" id="FXYF01000006">
    <property type="protein sequence ID" value="SMX41894.1"/>
    <property type="molecule type" value="Genomic_DNA"/>
</dbReference>
<evidence type="ECO:0000256" key="1">
    <source>
        <dbReference type="SAM" id="MobiDB-lite"/>
    </source>
</evidence>
<feature type="compositionally biased region" description="Pro residues" evidence="1">
    <location>
        <begin position="247"/>
        <end position="260"/>
    </location>
</feature>
<feature type="signal peptide" evidence="2">
    <location>
        <begin position="1"/>
        <end position="21"/>
    </location>
</feature>
<protein>
    <recommendedName>
        <fullName evidence="5">Bacterial virulence factor lipase N-terminal domain-containing protein</fullName>
    </recommendedName>
</protein>
<gene>
    <name evidence="3" type="ORF">MAA8898_02481</name>
</gene>
<organism evidence="3 4">
    <name type="scientific">Maliponia aquimaris</name>
    <dbReference type="NCBI Taxonomy" id="1673631"/>
    <lineage>
        <taxon>Bacteria</taxon>
        <taxon>Pseudomonadati</taxon>
        <taxon>Pseudomonadota</taxon>
        <taxon>Alphaproteobacteria</taxon>
        <taxon>Rhodobacterales</taxon>
        <taxon>Paracoccaceae</taxon>
        <taxon>Maliponia</taxon>
    </lineage>
</organism>
<feature type="region of interest" description="Disordered" evidence="1">
    <location>
        <begin position="242"/>
        <end position="261"/>
    </location>
</feature>
<dbReference type="OrthoDB" id="7786346at2"/>
<name>A0A238KH29_9RHOB</name>
<reference evidence="3 4" key="1">
    <citation type="submission" date="2017-05" db="EMBL/GenBank/DDBJ databases">
        <authorList>
            <person name="Song R."/>
            <person name="Chenine A.L."/>
            <person name="Ruprecht R.M."/>
        </authorList>
    </citation>
    <scope>NUCLEOTIDE SEQUENCE [LARGE SCALE GENOMIC DNA]</scope>
    <source>
        <strain evidence="3 4">CECT 8898</strain>
    </source>
</reference>